<dbReference type="AlphaFoldDB" id="A0A6C0DQ02"/>
<reference evidence="1" key="1">
    <citation type="journal article" date="2020" name="Nature">
        <title>Giant virus diversity and host interactions through global metagenomics.</title>
        <authorList>
            <person name="Schulz F."/>
            <person name="Roux S."/>
            <person name="Paez-Espino D."/>
            <person name="Jungbluth S."/>
            <person name="Walsh D.A."/>
            <person name="Denef V.J."/>
            <person name="McMahon K.D."/>
            <person name="Konstantinidis K.T."/>
            <person name="Eloe-Fadrosh E.A."/>
            <person name="Kyrpides N.C."/>
            <person name="Woyke T."/>
        </authorList>
    </citation>
    <scope>NUCLEOTIDE SEQUENCE</scope>
    <source>
        <strain evidence="1">GVMAG-M-3300023174-49</strain>
    </source>
</reference>
<name>A0A6C0DQ02_9ZZZZ</name>
<dbReference type="EMBL" id="MN739661">
    <property type="protein sequence ID" value="QHT18998.1"/>
    <property type="molecule type" value="Genomic_DNA"/>
</dbReference>
<sequence>MKRRIRITKKRRQNSKKKMGNTKKIIVGGGELEEFREKYINLMAIIQSKIQEQPDYSATKPENLCHDLYNDECVEIQHLFSENRQFLREDFVLNNIYGIGDEASKNSLLFIYYDLLEEIRLEELYNSSTETTSTPSKPIEPPTIEELGKIMPIIGMKEYWKGIINKIEKKKHDEKQKKYRQQSRVPFIETLLYTQLDDYKNQLKQIVTETPDEICVLLKETIKHYDVASDKYIEYNQKLCLTLLIIGYLTNLLFTSDTCSLILKGGKAVQFFANVPSDDIDITIAPKGNQNISDEQIEYIGHQIANFIIWVLSDVYSVESNPRSTQGNGLKISKLVRGEGGSKIIKLSIQTDFGYLPILDIGLGYNSFPEKIKGFNNVKMIDETPYSMKSEITKKLPNYGYCHADIGSIITEKLYYILEYLSSCDHANSYYRNKSYYNLIKYMDELTKQYGASSIEKIFIQSVKSVVKYRINERDRIMDILTAITWGMFINRWFVIEKSGISRGLYPDVHVMCMRDDTMIQLNGWGGNKYTTVYDQYKLSSAPSLTVPNK</sequence>
<protein>
    <submittedName>
        <fullName evidence="1">Uncharacterized protein</fullName>
    </submittedName>
</protein>
<accession>A0A6C0DQ02</accession>
<proteinExistence type="predicted"/>
<organism evidence="1">
    <name type="scientific">viral metagenome</name>
    <dbReference type="NCBI Taxonomy" id="1070528"/>
    <lineage>
        <taxon>unclassified sequences</taxon>
        <taxon>metagenomes</taxon>
        <taxon>organismal metagenomes</taxon>
    </lineage>
</organism>
<evidence type="ECO:0000313" key="1">
    <source>
        <dbReference type="EMBL" id="QHT18998.1"/>
    </source>
</evidence>